<keyword evidence="3" id="KW-0456">Lyase</keyword>
<evidence type="ECO:0000256" key="3">
    <source>
        <dbReference type="ARBA" id="ARBA00023239"/>
    </source>
</evidence>
<dbReference type="InterPro" id="IPR050148">
    <property type="entry name" value="Terpene_synthase-like"/>
</dbReference>
<evidence type="ECO:0000256" key="1">
    <source>
        <dbReference type="ARBA" id="ARBA00022723"/>
    </source>
</evidence>
<feature type="domain" description="Terpene synthase metal-binding" evidence="5">
    <location>
        <begin position="321"/>
        <end position="560"/>
    </location>
</feature>
<protein>
    <submittedName>
        <fullName evidence="6">Delta-elemene synthase-like protein</fullName>
    </submittedName>
</protein>
<proteinExistence type="evidence at transcript level"/>
<reference evidence="6" key="1">
    <citation type="submission" date="2019-10" db="EMBL/GenBank/DDBJ databases">
        <authorList>
            <person name="Anand A."/>
            <person name="Kumar S."/>
            <person name="Shih M.D."/>
            <person name="Wu H.P."/>
            <person name="Tawfiq A.A."/>
            <person name="Hsing Y.I."/>
        </authorList>
    </citation>
    <scope>NUCLEOTIDE SEQUENCE</scope>
    <source>
        <strain evidence="6">NIG104786</strain>
        <tissue evidence="6">Developing seed</tissue>
    </source>
</reference>
<dbReference type="InterPro" id="IPR008949">
    <property type="entry name" value="Isoprenoid_synthase_dom_sf"/>
</dbReference>
<dbReference type="PANTHER" id="PTHR31225">
    <property type="entry name" value="OS04G0344100 PROTEIN-RELATED"/>
    <property type="match status" value="1"/>
</dbReference>
<evidence type="ECO:0000256" key="2">
    <source>
        <dbReference type="ARBA" id="ARBA00022842"/>
    </source>
</evidence>
<dbReference type="SUPFAM" id="SSF48576">
    <property type="entry name" value="Terpenoid synthases"/>
    <property type="match status" value="1"/>
</dbReference>
<dbReference type="InterPro" id="IPR036965">
    <property type="entry name" value="Terpene_synth_N_sf"/>
</dbReference>
<dbReference type="CDD" id="cd00684">
    <property type="entry name" value="Terpene_cyclase_plant_C1"/>
    <property type="match status" value="1"/>
</dbReference>
<dbReference type="InterPro" id="IPR034741">
    <property type="entry name" value="Terpene_cyclase-like_1_C"/>
</dbReference>
<dbReference type="InterPro" id="IPR044814">
    <property type="entry name" value="Terpene_cyclase_plant_C1"/>
</dbReference>
<evidence type="ECO:0000259" key="5">
    <source>
        <dbReference type="Pfam" id="PF03936"/>
    </source>
</evidence>
<dbReference type="InterPro" id="IPR008930">
    <property type="entry name" value="Terpenoid_cyclase/PrenylTrfase"/>
</dbReference>
<keyword evidence="1" id="KW-0479">Metal-binding</keyword>
<dbReference type="EMBL" id="MN605864">
    <property type="protein sequence ID" value="QLI42758.1"/>
    <property type="molecule type" value="mRNA"/>
</dbReference>
<dbReference type="PANTHER" id="PTHR31225:SF93">
    <property type="entry name" value="ALPHA-HUMULENE_(-)-(E)-BETA-CARYOPHYLLENE SYNTHASE"/>
    <property type="match status" value="1"/>
</dbReference>
<dbReference type="Pfam" id="PF01397">
    <property type="entry name" value="Terpene_synth"/>
    <property type="match status" value="1"/>
</dbReference>
<organism evidence="6">
    <name type="scientific">Nigella sativa</name>
    <name type="common">Black cumin</name>
    <dbReference type="NCBI Taxonomy" id="555479"/>
    <lineage>
        <taxon>Eukaryota</taxon>
        <taxon>Viridiplantae</taxon>
        <taxon>Streptophyta</taxon>
        <taxon>Embryophyta</taxon>
        <taxon>Tracheophyta</taxon>
        <taxon>Spermatophyta</taxon>
        <taxon>Magnoliopsida</taxon>
        <taxon>Ranunculales</taxon>
        <taxon>Ranunculaceae</taxon>
        <taxon>Ranunculoideae</taxon>
        <taxon>Nigelleae</taxon>
        <taxon>Nigella</taxon>
    </lineage>
</organism>
<name>A0A7D5PWT9_NIGSA</name>
<dbReference type="GO" id="GO:0000287">
    <property type="term" value="F:magnesium ion binding"/>
    <property type="evidence" value="ECO:0007669"/>
    <property type="project" value="InterPro"/>
</dbReference>
<dbReference type="Gene3D" id="1.50.10.130">
    <property type="entry name" value="Terpene synthase, N-terminal domain"/>
    <property type="match status" value="1"/>
</dbReference>
<dbReference type="AlphaFoldDB" id="A0A7D5PWT9"/>
<dbReference type="FunFam" id="1.50.10.130:FF:000001">
    <property type="entry name" value="Isoprene synthase, chloroplastic"/>
    <property type="match status" value="1"/>
</dbReference>
<dbReference type="InterPro" id="IPR005630">
    <property type="entry name" value="Terpene_synthase_metal-bd"/>
</dbReference>
<dbReference type="Gene3D" id="1.10.600.10">
    <property type="entry name" value="Farnesyl Diphosphate Synthase"/>
    <property type="match status" value="1"/>
</dbReference>
<sequence length="618" mass="70425">MAAFSSCFTTSPVKCQPLQKSLLGSQLPSYSSSSSSSQLSFKPSRSAASYLKNGAIKCASETEVIQPTADATVYFHPTVWDSNYIISKFTTDQQDQVDTVSEKRLEELKNEVKTMFSLAANDSFQELDLIDKLQRLGLAYHFETQIENIFERISNQGTSIFDTTDKRADDLNLNSIWFRVMRHSGYRVPTDVFNKFKSDNGEFRENLASDVHAMLSLYEASHMSINGEGIMDEALAFATKHLNSMLLAPGLSPALELEIKFALKQPIQQTVERVQTRHFINVYQHHETHNPTLLEFAKLDFNWVQKIHQKELAEFLGWYEDLNMRSKVPFDTRDRGVESYLIPSAILFEPQYSLARVQLAKVWAAFTILDDANDVYGDVEELRPLCDAIQKWDDADFESMTDLMKIVFLDIFNLVNEVEHDMIKKGHFVGLPYFRSEVQRYAQGQFDEAKIIFTKNLPTVEECIEIFFLTAGLLPYLVNSTMHMPAIAKKEVFEWIVSKPKIVHCSYLITRILDDIAAPKEEHMRGITVSCVTCYMNDHGVSESEAMESLGKMLPSLWKDMNEELLKPNPVPMPVLKLVLNAARMMAQFYCDGIDGYSISEGRTEEFVKSLLIDPIPL</sequence>
<dbReference type="SUPFAM" id="SSF48239">
    <property type="entry name" value="Terpenoid cyclases/Protein prenyltransferases"/>
    <property type="match status" value="1"/>
</dbReference>
<evidence type="ECO:0000313" key="6">
    <source>
        <dbReference type="EMBL" id="QLI42758.1"/>
    </source>
</evidence>
<feature type="domain" description="Terpene synthase N-terminal" evidence="4">
    <location>
        <begin position="80"/>
        <end position="263"/>
    </location>
</feature>
<dbReference type="InterPro" id="IPR001906">
    <property type="entry name" value="Terpene_synth_N"/>
</dbReference>
<dbReference type="SFLD" id="SFLDG01019">
    <property type="entry name" value="Terpene_Cyclase_Like_1_C_Termi"/>
    <property type="match status" value="1"/>
</dbReference>
<evidence type="ECO:0000259" key="4">
    <source>
        <dbReference type="Pfam" id="PF01397"/>
    </source>
</evidence>
<keyword evidence="2" id="KW-0460">Magnesium</keyword>
<accession>A0A7D5PWT9</accession>
<dbReference type="GO" id="GO:0016102">
    <property type="term" value="P:diterpenoid biosynthetic process"/>
    <property type="evidence" value="ECO:0007669"/>
    <property type="project" value="InterPro"/>
</dbReference>
<dbReference type="FunFam" id="1.10.600.10:FF:000007">
    <property type="entry name" value="Isoprene synthase, chloroplastic"/>
    <property type="match status" value="1"/>
</dbReference>
<dbReference type="SFLD" id="SFLDS00005">
    <property type="entry name" value="Isoprenoid_Synthase_Type_I"/>
    <property type="match status" value="1"/>
</dbReference>
<dbReference type="GO" id="GO:0010333">
    <property type="term" value="F:terpene synthase activity"/>
    <property type="evidence" value="ECO:0007669"/>
    <property type="project" value="InterPro"/>
</dbReference>
<dbReference type="Pfam" id="PF03936">
    <property type="entry name" value="Terpene_synth_C"/>
    <property type="match status" value="1"/>
</dbReference>